<evidence type="ECO:0000313" key="2">
    <source>
        <dbReference type="EMBL" id="GFH15536.1"/>
    </source>
</evidence>
<evidence type="ECO:0000313" key="3">
    <source>
        <dbReference type="Proteomes" id="UP000485058"/>
    </source>
</evidence>
<sequence>MVLFWRTGPPDSTEAQRRIVVCNAEDLPKWEGIGKEIWPNVFPFPGEVVHWTEYSLPHNEFPTVDEVKAADLLIMGGSHYSAYEDLAWIHRYAQLIPQYVATGTRMLACCFGHQILAKAMGGEALGCWPAALATRSLQRPWAGRWAKTLMAGVRPWRGGGVHGRGAAGSQRPAAAPEGSSAASQLP</sequence>
<dbReference type="SUPFAM" id="SSF52317">
    <property type="entry name" value="Class I glutamine amidotransferase-like"/>
    <property type="match status" value="1"/>
</dbReference>
<protein>
    <submittedName>
        <fullName evidence="2">Glutamine amidotransferase type-1 domain-containing protein</fullName>
    </submittedName>
</protein>
<proteinExistence type="predicted"/>
<dbReference type="GO" id="GO:0005829">
    <property type="term" value="C:cytosol"/>
    <property type="evidence" value="ECO:0007669"/>
    <property type="project" value="TreeGrafter"/>
</dbReference>
<keyword evidence="3" id="KW-1185">Reference proteome</keyword>
<feature type="region of interest" description="Disordered" evidence="1">
    <location>
        <begin position="161"/>
        <end position="186"/>
    </location>
</feature>
<dbReference type="InterPro" id="IPR044992">
    <property type="entry name" value="ChyE-like"/>
</dbReference>
<dbReference type="GO" id="GO:0016740">
    <property type="term" value="F:transferase activity"/>
    <property type="evidence" value="ECO:0007669"/>
    <property type="project" value="UniProtKB-KW"/>
</dbReference>
<accession>A0A699Z8F4</accession>
<dbReference type="AlphaFoldDB" id="A0A699Z8F4"/>
<dbReference type="EMBL" id="BLLF01000864">
    <property type="protein sequence ID" value="GFH15536.1"/>
    <property type="molecule type" value="Genomic_DNA"/>
</dbReference>
<reference evidence="2 3" key="1">
    <citation type="submission" date="2020-02" db="EMBL/GenBank/DDBJ databases">
        <title>Draft genome sequence of Haematococcus lacustris strain NIES-144.</title>
        <authorList>
            <person name="Morimoto D."/>
            <person name="Nakagawa S."/>
            <person name="Yoshida T."/>
            <person name="Sawayama S."/>
        </authorList>
    </citation>
    <scope>NUCLEOTIDE SEQUENCE [LARGE SCALE GENOMIC DNA]</scope>
    <source>
        <strain evidence="2 3">NIES-144</strain>
    </source>
</reference>
<evidence type="ECO:0000256" key="1">
    <source>
        <dbReference type="SAM" id="MobiDB-lite"/>
    </source>
</evidence>
<keyword evidence="2" id="KW-0808">Transferase</keyword>
<comment type="caution">
    <text evidence="2">The sequence shown here is derived from an EMBL/GenBank/DDBJ whole genome shotgun (WGS) entry which is preliminary data.</text>
</comment>
<keyword evidence="2" id="KW-0315">Glutamine amidotransferase</keyword>
<dbReference type="Proteomes" id="UP000485058">
    <property type="component" value="Unassembled WGS sequence"/>
</dbReference>
<feature type="compositionally biased region" description="Low complexity" evidence="1">
    <location>
        <begin position="172"/>
        <end position="186"/>
    </location>
</feature>
<gene>
    <name evidence="2" type="ORF">HaLaN_11778</name>
</gene>
<organism evidence="2 3">
    <name type="scientific">Haematococcus lacustris</name>
    <name type="common">Green alga</name>
    <name type="synonym">Haematococcus pluvialis</name>
    <dbReference type="NCBI Taxonomy" id="44745"/>
    <lineage>
        <taxon>Eukaryota</taxon>
        <taxon>Viridiplantae</taxon>
        <taxon>Chlorophyta</taxon>
        <taxon>core chlorophytes</taxon>
        <taxon>Chlorophyceae</taxon>
        <taxon>CS clade</taxon>
        <taxon>Chlamydomonadales</taxon>
        <taxon>Haematococcaceae</taxon>
        <taxon>Haematococcus</taxon>
    </lineage>
</organism>
<name>A0A699Z8F4_HAELA</name>
<dbReference type="InterPro" id="IPR029062">
    <property type="entry name" value="Class_I_gatase-like"/>
</dbReference>
<dbReference type="Gene3D" id="3.40.50.880">
    <property type="match status" value="1"/>
</dbReference>
<dbReference type="PANTHER" id="PTHR42695:SF5">
    <property type="entry name" value="GLUTAMINE AMIDOTRANSFERASE YLR126C-RELATED"/>
    <property type="match status" value="1"/>
</dbReference>
<dbReference type="PANTHER" id="PTHR42695">
    <property type="entry name" value="GLUTAMINE AMIDOTRANSFERASE YLR126C-RELATED"/>
    <property type="match status" value="1"/>
</dbReference>